<dbReference type="AlphaFoldDB" id="A0A1D7QAL7"/>
<dbReference type="Proteomes" id="UP000094313">
    <property type="component" value="Chromosome"/>
</dbReference>
<feature type="compositionally biased region" description="Polar residues" evidence="1">
    <location>
        <begin position="239"/>
        <end position="257"/>
    </location>
</feature>
<evidence type="ECO:0000256" key="1">
    <source>
        <dbReference type="SAM" id="MobiDB-lite"/>
    </source>
</evidence>
<evidence type="ECO:0000313" key="3">
    <source>
        <dbReference type="Proteomes" id="UP000094313"/>
    </source>
</evidence>
<dbReference type="RefSeq" id="WP_069377413.1">
    <property type="nucleotide sequence ID" value="NZ_CP017141.1"/>
</dbReference>
<protein>
    <submittedName>
        <fullName evidence="2">Uncharacterized protein</fullName>
    </submittedName>
</protein>
<sequence>MGKLIGGPFGMIRGRVGNLVGYVLNGENIMRKIGKSSKPLTPARKANCQKMTVVNQFLSPALDFLRSGFRLEVAGTNRNAYNEAVSYNKMNAIQGEYPNFSLDYSKVLISKGSLPVAEDVQIKKTEDGLMFTWGTADTCSQRDHDRAMLMVFFPKDKTINYHLIGSKRVEGKDVLYIDPDHRNEHMEAYISFIRPDGTQISDSVYAGSLAAVQEQAAQTEPEAKEIKPADSRPGHTLSAEKTVQQAMDTSGKNTAPS</sequence>
<dbReference type="EMBL" id="CP017141">
    <property type="protein sequence ID" value="AOM75715.1"/>
    <property type="molecule type" value="Genomic_DNA"/>
</dbReference>
<organism evidence="2 3">
    <name type="scientific">Pedobacter steynii</name>
    <dbReference type="NCBI Taxonomy" id="430522"/>
    <lineage>
        <taxon>Bacteria</taxon>
        <taxon>Pseudomonadati</taxon>
        <taxon>Bacteroidota</taxon>
        <taxon>Sphingobacteriia</taxon>
        <taxon>Sphingobacteriales</taxon>
        <taxon>Sphingobacteriaceae</taxon>
        <taxon>Pedobacter</taxon>
    </lineage>
</organism>
<accession>A0A1D7QAL7</accession>
<dbReference type="InterPro" id="IPR046233">
    <property type="entry name" value="DUF6266"/>
</dbReference>
<gene>
    <name evidence="2" type="ORF">BFS30_00120</name>
</gene>
<reference evidence="2 3" key="1">
    <citation type="submission" date="2016-08" db="EMBL/GenBank/DDBJ databases">
        <authorList>
            <person name="Seilhamer J.J."/>
        </authorList>
    </citation>
    <scope>NUCLEOTIDE SEQUENCE [LARGE SCALE GENOMIC DNA]</scope>
    <source>
        <strain evidence="2 3">DX4</strain>
    </source>
</reference>
<keyword evidence="3" id="KW-1185">Reference proteome</keyword>
<dbReference type="OrthoDB" id="648163at2"/>
<dbReference type="KEGG" id="psty:BFS30_00120"/>
<feature type="compositionally biased region" description="Basic and acidic residues" evidence="1">
    <location>
        <begin position="221"/>
        <end position="233"/>
    </location>
</feature>
<feature type="region of interest" description="Disordered" evidence="1">
    <location>
        <begin position="213"/>
        <end position="257"/>
    </location>
</feature>
<proteinExistence type="predicted"/>
<dbReference type="Pfam" id="PF19781">
    <property type="entry name" value="DUF6266"/>
    <property type="match status" value="1"/>
</dbReference>
<evidence type="ECO:0000313" key="2">
    <source>
        <dbReference type="EMBL" id="AOM75715.1"/>
    </source>
</evidence>
<name>A0A1D7QAL7_9SPHI</name>